<name>A0ABP6RL21_9PSEU</name>
<gene>
    <name evidence="5" type="ORF">GCM10020366_10020</name>
    <name evidence="6" type="ORF">GCM10020366_30860</name>
</gene>
<keyword evidence="7" id="KW-1185">Reference proteome</keyword>
<evidence type="ECO:0000256" key="1">
    <source>
        <dbReference type="ARBA" id="ARBA00006484"/>
    </source>
</evidence>
<evidence type="ECO:0000256" key="4">
    <source>
        <dbReference type="RuleBase" id="RU000363"/>
    </source>
</evidence>
<dbReference type="NCBIfam" id="NF009467">
    <property type="entry name" value="PRK12826.1-3"/>
    <property type="match status" value="1"/>
</dbReference>
<dbReference type="PANTHER" id="PTHR42760">
    <property type="entry name" value="SHORT-CHAIN DEHYDROGENASES/REDUCTASES FAMILY MEMBER"/>
    <property type="match status" value="1"/>
</dbReference>
<dbReference type="CDD" id="cd05233">
    <property type="entry name" value="SDR_c"/>
    <property type="match status" value="1"/>
</dbReference>
<dbReference type="NCBIfam" id="TIGR03971">
    <property type="entry name" value="SDR_subfam_1"/>
    <property type="match status" value="1"/>
</dbReference>
<dbReference type="EMBL" id="BAAAYK010000030">
    <property type="protein sequence ID" value="GAA3354181.1"/>
    <property type="molecule type" value="Genomic_DNA"/>
</dbReference>
<comment type="similarity">
    <text evidence="1 4">Belongs to the short-chain dehydrogenases/reductases (SDR) family.</text>
</comment>
<organism evidence="5 7">
    <name type="scientific">Saccharopolyspora gregorii</name>
    <dbReference type="NCBI Taxonomy" id="33914"/>
    <lineage>
        <taxon>Bacteria</taxon>
        <taxon>Bacillati</taxon>
        <taxon>Actinomycetota</taxon>
        <taxon>Actinomycetes</taxon>
        <taxon>Pseudonocardiales</taxon>
        <taxon>Pseudonocardiaceae</taxon>
        <taxon>Saccharopolyspora</taxon>
    </lineage>
</organism>
<dbReference type="RefSeq" id="WP_224957399.1">
    <property type="nucleotide sequence ID" value="NZ_BAAAYK010000030.1"/>
</dbReference>
<dbReference type="PRINTS" id="PR00080">
    <property type="entry name" value="SDRFAMILY"/>
</dbReference>
<keyword evidence="3" id="KW-0520">NAD</keyword>
<dbReference type="InterPro" id="IPR023985">
    <property type="entry name" value="SDR_subfam_1"/>
</dbReference>
<evidence type="ECO:0000313" key="5">
    <source>
        <dbReference type="EMBL" id="GAA3354181.1"/>
    </source>
</evidence>
<evidence type="ECO:0000256" key="2">
    <source>
        <dbReference type="ARBA" id="ARBA00023002"/>
    </source>
</evidence>
<protein>
    <submittedName>
        <fullName evidence="5">Mycofactocin-coupled SDR family oxidoreductase</fullName>
    </submittedName>
</protein>
<dbReference type="PRINTS" id="PR00081">
    <property type="entry name" value="GDHRDH"/>
</dbReference>
<dbReference type="PROSITE" id="PS00061">
    <property type="entry name" value="ADH_SHORT"/>
    <property type="match status" value="1"/>
</dbReference>
<dbReference type="Proteomes" id="UP001500483">
    <property type="component" value="Unassembled WGS sequence"/>
</dbReference>
<dbReference type="Pfam" id="PF00106">
    <property type="entry name" value="adh_short"/>
    <property type="match status" value="1"/>
</dbReference>
<dbReference type="InterPro" id="IPR002347">
    <property type="entry name" value="SDR_fam"/>
</dbReference>
<reference evidence="5" key="1">
    <citation type="journal article" date="2014" name="Int. J. Syst. Evol. Microbiol.">
        <title>Complete genome of a new Firmicutes species belonging to the dominant human colonic microbiota ('Ruminococcus bicirculans') reveals two chromosomes and a selective capacity to utilize plant glucans.</title>
        <authorList>
            <consortium name="NISC Comparative Sequencing Program"/>
            <person name="Wegmann U."/>
            <person name="Louis P."/>
            <person name="Goesmann A."/>
            <person name="Henrissat B."/>
            <person name="Duncan S.H."/>
            <person name="Flint H.J."/>
        </authorList>
    </citation>
    <scope>NUCLEOTIDE SEQUENCE</scope>
    <source>
        <strain evidence="5">JCM 9687</strain>
    </source>
</reference>
<sequence>MADRMAGKVAFITGAARGQGRSHALRLAAEGADVIAVDRCAEIDSVAPVYSMPTEHDLAETARRVEELGRRAVARIADVRDFDGLQAAFDSGVAELGRVDVVIANAGIVSFGRSWELTAEQWQDMIDVNLTGVFHTAKAAIPTMIEQGDGGCLLLISSVAGLKGRGGLAHYSAAKQGVVGLMQSLAGELGEHGIRVNTIHPTNVSTPMIQHPTFYGMFSPPGAEPTLENAEPAMRAMHVLPTPWVRESDVSDAVAFLAGDEARFVTGAAFPVDAGVGVR</sequence>
<evidence type="ECO:0000313" key="6">
    <source>
        <dbReference type="EMBL" id="GAA3358510.1"/>
    </source>
</evidence>
<dbReference type="InterPro" id="IPR020904">
    <property type="entry name" value="Sc_DH/Rdtase_CS"/>
</dbReference>
<dbReference type="EMBL" id="BAAAYK010000038">
    <property type="protein sequence ID" value="GAA3358510.1"/>
    <property type="molecule type" value="Genomic_DNA"/>
</dbReference>
<dbReference type="Gene3D" id="3.40.50.720">
    <property type="entry name" value="NAD(P)-binding Rossmann-like Domain"/>
    <property type="match status" value="1"/>
</dbReference>
<reference evidence="5" key="3">
    <citation type="submission" date="2023-12" db="EMBL/GenBank/DDBJ databases">
        <authorList>
            <person name="Sun Q."/>
            <person name="Inoue M."/>
        </authorList>
    </citation>
    <scope>NUCLEOTIDE SEQUENCE</scope>
    <source>
        <strain evidence="5">JCM 9687</strain>
    </source>
</reference>
<evidence type="ECO:0000313" key="7">
    <source>
        <dbReference type="Proteomes" id="UP001500483"/>
    </source>
</evidence>
<dbReference type="SUPFAM" id="SSF51735">
    <property type="entry name" value="NAD(P)-binding Rossmann-fold domains"/>
    <property type="match status" value="1"/>
</dbReference>
<evidence type="ECO:0000256" key="3">
    <source>
        <dbReference type="ARBA" id="ARBA00023027"/>
    </source>
</evidence>
<keyword evidence="2" id="KW-0560">Oxidoreductase</keyword>
<comment type="caution">
    <text evidence="5">The sequence shown here is derived from an EMBL/GenBank/DDBJ whole genome shotgun (WGS) entry which is preliminary data.</text>
</comment>
<dbReference type="PANTHER" id="PTHR42760:SF133">
    <property type="entry name" value="3-OXOACYL-[ACYL-CARRIER-PROTEIN] REDUCTASE"/>
    <property type="match status" value="1"/>
</dbReference>
<proteinExistence type="inferred from homology"/>
<reference evidence="7" key="2">
    <citation type="journal article" date="2019" name="Int. J. Syst. Evol. Microbiol.">
        <title>The Global Catalogue of Microorganisms (GCM) 10K type strain sequencing project: providing services to taxonomists for standard genome sequencing and annotation.</title>
        <authorList>
            <consortium name="The Broad Institute Genomics Platform"/>
            <consortium name="The Broad Institute Genome Sequencing Center for Infectious Disease"/>
            <person name="Wu L."/>
            <person name="Ma J."/>
        </authorList>
    </citation>
    <scope>NUCLEOTIDE SEQUENCE [LARGE SCALE GENOMIC DNA]</scope>
    <source>
        <strain evidence="7">JCM 9687</strain>
    </source>
</reference>
<accession>A0ABP6RL21</accession>
<dbReference type="InterPro" id="IPR036291">
    <property type="entry name" value="NAD(P)-bd_dom_sf"/>
</dbReference>